<dbReference type="Proteomes" id="UP000271624">
    <property type="component" value="Unassembled WGS sequence"/>
</dbReference>
<dbReference type="Gene3D" id="1.10.287.1490">
    <property type="match status" value="1"/>
</dbReference>
<organism evidence="2 3">
    <name type="scientific">Dulcicalothrix desertica PCC 7102</name>
    <dbReference type="NCBI Taxonomy" id="232991"/>
    <lineage>
        <taxon>Bacteria</taxon>
        <taxon>Bacillati</taxon>
        <taxon>Cyanobacteriota</taxon>
        <taxon>Cyanophyceae</taxon>
        <taxon>Nostocales</taxon>
        <taxon>Calotrichaceae</taxon>
        <taxon>Dulcicalothrix</taxon>
    </lineage>
</organism>
<evidence type="ECO:0000313" key="3">
    <source>
        <dbReference type="Proteomes" id="UP000271624"/>
    </source>
</evidence>
<evidence type="ECO:0000313" key="2">
    <source>
        <dbReference type="EMBL" id="RUS96514.1"/>
    </source>
</evidence>
<accession>A0A433URP0</accession>
<feature type="coiled-coil region" evidence="1">
    <location>
        <begin position="109"/>
        <end position="167"/>
    </location>
</feature>
<protein>
    <recommendedName>
        <fullName evidence="4">Chromosome partition protein Smc</fullName>
    </recommendedName>
</protein>
<feature type="coiled-coil region" evidence="1">
    <location>
        <begin position="241"/>
        <end position="282"/>
    </location>
</feature>
<dbReference type="EMBL" id="RSCL01000036">
    <property type="protein sequence ID" value="RUS96514.1"/>
    <property type="molecule type" value="Genomic_DNA"/>
</dbReference>
<evidence type="ECO:0008006" key="4">
    <source>
        <dbReference type="Google" id="ProtNLM"/>
    </source>
</evidence>
<feature type="coiled-coil region" evidence="1">
    <location>
        <begin position="466"/>
        <end position="507"/>
    </location>
</feature>
<dbReference type="RefSeq" id="WP_127086699.1">
    <property type="nucleotide sequence ID" value="NZ_RSCL01000036.1"/>
</dbReference>
<reference evidence="2" key="2">
    <citation type="journal article" date="2019" name="Genome Biol. Evol.">
        <title>Day and night: Metabolic profiles and evolutionary relationships of six axenic non-marine cyanobacteria.</title>
        <authorList>
            <person name="Will S.E."/>
            <person name="Henke P."/>
            <person name="Boedeker C."/>
            <person name="Huang S."/>
            <person name="Brinkmann H."/>
            <person name="Rohde M."/>
            <person name="Jarek M."/>
            <person name="Friedl T."/>
            <person name="Seufert S."/>
            <person name="Schumacher M."/>
            <person name="Overmann J."/>
            <person name="Neumann-Schaal M."/>
            <person name="Petersen J."/>
        </authorList>
    </citation>
    <scope>NUCLEOTIDE SEQUENCE [LARGE SCALE GENOMIC DNA]</scope>
    <source>
        <strain evidence="2">PCC 7102</strain>
    </source>
</reference>
<keyword evidence="1" id="KW-0175">Coiled coil</keyword>
<dbReference type="AlphaFoldDB" id="A0A433URP0"/>
<evidence type="ECO:0000256" key="1">
    <source>
        <dbReference type="SAM" id="Coils"/>
    </source>
</evidence>
<name>A0A433URP0_9CYAN</name>
<dbReference type="InterPro" id="IPR047813">
    <property type="entry name" value="HmpF"/>
</dbReference>
<reference evidence="2" key="1">
    <citation type="submission" date="2018-12" db="EMBL/GenBank/DDBJ databases">
        <authorList>
            <person name="Will S."/>
            <person name="Neumann-Schaal M."/>
            <person name="Henke P."/>
        </authorList>
    </citation>
    <scope>NUCLEOTIDE SEQUENCE</scope>
    <source>
        <strain evidence="2">PCC 7102</strain>
    </source>
</reference>
<feature type="coiled-coil region" evidence="1">
    <location>
        <begin position="360"/>
        <end position="409"/>
    </location>
</feature>
<sequence>MLYLAEVQKQKGGLLGGGSKAELKLLACQRNDQSWSAVSEEVISAEDASKLNDGALVMVELSPTRQVQRIQEAGRPLATILQNYSRQVEKFKAKEEEINQWKESLTFQAQELSRRELEMEDRMAQLQQLEEECQNLDSEKQEVDNSRAEIETLKQEIEKRSQELEGAWKHLRGEQGRLEELSANLQQGTVIDSEQAGVFYGLLEGMQASVVSTDAIQESLNYAFEVVNTQQELLNTHWQKFEQQKASVEQEQLEIENLSQELDATQNECQQVKAVLDQQTNDLKANTAVLDAKQEYVRILKEQLRSQEDLYQQVCSLAAPGDASLIESIDVEALESMSLEELEKTVQDLQDKLNIDSSFVHDQEQELNYKEDAIKEIQQKISIADVSELATLEEELNDEKDLYQMLNETLVGQRRSLVQRQGELRQYQTVLMRRQGKNSNEQGSQIDLKPILAQIELQQKQQFAILQDVERQIEQINAGIELSQDTIENQTSEYEEKHQDLKVKEDNLLMLKDALAESRAKVSLYEEILQPTQEGLNELRHKLQTLSDTLVQIQQSGNSQLDIVSQMQQALQNLTAQPQLAA</sequence>
<gene>
    <name evidence="2" type="ORF">DSM106972_087010</name>
</gene>
<keyword evidence="3" id="KW-1185">Reference proteome</keyword>
<proteinExistence type="predicted"/>
<comment type="caution">
    <text evidence="2">The sequence shown here is derived from an EMBL/GenBank/DDBJ whole genome shotgun (WGS) entry which is preliminary data.</text>
</comment>
<dbReference type="NCBIfam" id="NF038350">
    <property type="entry name" value="taxis_HmpF"/>
    <property type="match status" value="1"/>
</dbReference>
<dbReference type="OrthoDB" id="559923at2"/>